<sequence length="367" mass="43891">MKLTQLNSRNHYAFEIKNKHYIIELPDPTSDSNIQEKEIKKINKIRQTINTIEQRKIELEAEQKILFDKKNAYIEEKNRSSLYDINGVNQIDSLVEKGLKQLCKNINNETSRNEIISMINSGYSNEGCLLVVSIIENANFSKSKNTNDKKFQCQLVEMFLHKYDQILFGLNKDYCYDKRLFAFESLINDIEDDKAKHTDIENILAQHVNRQTFLNLTQNDDDDGYFNLNILNCFQLIDKNKLQLKMNKKFFTFKFIDELFNHLDDQFNNNDENTLNEFSIKVSHMDKNIEEENYDFSWATRKELDNKKQNLQQLYIFYRFKKFTYILKQFNNNLIMKHIENIESNLLNLITEFTFLIKIDMYRGHFE</sequence>
<evidence type="ECO:0000313" key="1">
    <source>
        <dbReference type="EMBL" id="CAF1548104.1"/>
    </source>
</evidence>
<protein>
    <submittedName>
        <fullName evidence="1">Uncharacterized protein</fullName>
    </submittedName>
</protein>
<accession>A0A815WZ28</accession>
<dbReference type="AlphaFoldDB" id="A0A815WZ28"/>
<comment type="caution">
    <text evidence="1">The sequence shown here is derived from an EMBL/GenBank/DDBJ whole genome shotgun (WGS) entry which is preliminary data.</text>
</comment>
<organism evidence="1 3">
    <name type="scientific">Didymodactylos carnosus</name>
    <dbReference type="NCBI Taxonomy" id="1234261"/>
    <lineage>
        <taxon>Eukaryota</taxon>
        <taxon>Metazoa</taxon>
        <taxon>Spiralia</taxon>
        <taxon>Gnathifera</taxon>
        <taxon>Rotifera</taxon>
        <taxon>Eurotatoria</taxon>
        <taxon>Bdelloidea</taxon>
        <taxon>Philodinida</taxon>
        <taxon>Philodinidae</taxon>
        <taxon>Didymodactylos</taxon>
    </lineage>
</organism>
<feature type="non-terminal residue" evidence="1">
    <location>
        <position position="1"/>
    </location>
</feature>
<gene>
    <name evidence="1" type="ORF">GPM918_LOCUS39030</name>
    <name evidence="2" type="ORF">SRO942_LOCUS39882</name>
</gene>
<keyword evidence="3" id="KW-1185">Reference proteome</keyword>
<name>A0A815WZ28_9BILA</name>
<evidence type="ECO:0000313" key="3">
    <source>
        <dbReference type="Proteomes" id="UP000663829"/>
    </source>
</evidence>
<evidence type="ECO:0000313" key="2">
    <source>
        <dbReference type="EMBL" id="CAF4408880.1"/>
    </source>
</evidence>
<dbReference type="Proteomes" id="UP000663829">
    <property type="component" value="Unassembled WGS sequence"/>
</dbReference>
<proteinExistence type="predicted"/>
<reference evidence="1" key="1">
    <citation type="submission" date="2021-02" db="EMBL/GenBank/DDBJ databases">
        <authorList>
            <person name="Nowell W R."/>
        </authorList>
    </citation>
    <scope>NUCLEOTIDE SEQUENCE</scope>
</reference>
<dbReference type="EMBL" id="CAJOBC010092383">
    <property type="protein sequence ID" value="CAF4408880.1"/>
    <property type="molecule type" value="Genomic_DNA"/>
</dbReference>
<dbReference type="Proteomes" id="UP000681722">
    <property type="component" value="Unassembled WGS sequence"/>
</dbReference>
<dbReference type="EMBL" id="CAJNOQ010026725">
    <property type="protein sequence ID" value="CAF1548104.1"/>
    <property type="molecule type" value="Genomic_DNA"/>
</dbReference>